<organism evidence="3 4">
    <name type="scientific">Alloalcanivorax marinus</name>
    <dbReference type="NCBI Taxonomy" id="1177169"/>
    <lineage>
        <taxon>Bacteria</taxon>
        <taxon>Pseudomonadati</taxon>
        <taxon>Pseudomonadota</taxon>
        <taxon>Gammaproteobacteria</taxon>
        <taxon>Oceanospirillales</taxon>
        <taxon>Alcanivoracaceae</taxon>
        <taxon>Alloalcanivorax</taxon>
    </lineage>
</organism>
<dbReference type="AlphaFoldDB" id="A0A9Q3UMN6"/>
<dbReference type="GO" id="GO:0016787">
    <property type="term" value="F:hydrolase activity"/>
    <property type="evidence" value="ECO:0007669"/>
    <property type="project" value="UniProtKB-KW"/>
</dbReference>
<evidence type="ECO:0000256" key="1">
    <source>
        <dbReference type="SAM" id="MobiDB-lite"/>
    </source>
</evidence>
<dbReference type="InterPro" id="IPR029058">
    <property type="entry name" value="AB_hydrolase_fold"/>
</dbReference>
<evidence type="ECO:0000259" key="2">
    <source>
        <dbReference type="Pfam" id="PF00561"/>
    </source>
</evidence>
<keyword evidence="3" id="KW-0378">Hydrolase</keyword>
<reference evidence="3" key="1">
    <citation type="submission" date="2021-10" db="EMBL/GenBank/DDBJ databases">
        <title>The diversity and Nitrogen Metabolism of Culturable Nitrate-Utilizing Bacteria Within the Oxygen Minimum Zone of the Changjiang (Yangtze River)Estuary.</title>
        <authorList>
            <person name="Zhang D."/>
            <person name="Zheng J."/>
            <person name="Liu S."/>
            <person name="He W."/>
        </authorList>
    </citation>
    <scope>NUCLEOTIDE SEQUENCE</scope>
    <source>
        <strain evidence="3">FXH-223</strain>
    </source>
</reference>
<dbReference type="EMBL" id="JAJGNA010000028">
    <property type="protein sequence ID" value="MCC4310101.1"/>
    <property type="molecule type" value="Genomic_DNA"/>
</dbReference>
<dbReference type="InterPro" id="IPR050228">
    <property type="entry name" value="Carboxylesterase_BioH"/>
</dbReference>
<evidence type="ECO:0000313" key="3">
    <source>
        <dbReference type="EMBL" id="MCC4310101.1"/>
    </source>
</evidence>
<feature type="region of interest" description="Disordered" evidence="1">
    <location>
        <begin position="302"/>
        <end position="321"/>
    </location>
</feature>
<dbReference type="Pfam" id="PF00561">
    <property type="entry name" value="Abhydrolase_1"/>
    <property type="match status" value="1"/>
</dbReference>
<dbReference type="Gene3D" id="3.40.50.1820">
    <property type="entry name" value="alpha/beta hydrolase"/>
    <property type="match status" value="1"/>
</dbReference>
<dbReference type="SUPFAM" id="SSF53474">
    <property type="entry name" value="alpha/beta-Hydrolases"/>
    <property type="match status" value="1"/>
</dbReference>
<evidence type="ECO:0000313" key="4">
    <source>
        <dbReference type="Proteomes" id="UP001108027"/>
    </source>
</evidence>
<dbReference type="Proteomes" id="UP001108027">
    <property type="component" value="Unassembled WGS sequence"/>
</dbReference>
<keyword evidence="4" id="KW-1185">Reference proteome</keyword>
<dbReference type="RefSeq" id="WP_202552920.1">
    <property type="nucleotide sequence ID" value="NZ_ARXL01000013.1"/>
</dbReference>
<comment type="caution">
    <text evidence="3">The sequence shown here is derived from an EMBL/GenBank/DDBJ whole genome shotgun (WGS) entry which is preliminary data.</text>
</comment>
<dbReference type="InterPro" id="IPR000073">
    <property type="entry name" value="AB_hydrolase_1"/>
</dbReference>
<sequence length="321" mass="35270">MTDSQTTTSSAHCGLRRSVRVRFTGSEGLNLWASRHGEDTAPPVLLLHGGGQTRHAWSDTAIALADAGYCAFSLDARGHGESDWSREGDYSARALAADLSAVIRSLPARPVIVGASMGGLTALLTLGEDTSLDCEALVLVDVAPRLEPRGVRRIIEFMRHHQDGFETLEQVRDAITAYNPRRPPSKDLSGLRKNLRQHGNGRFYWHWDPAFLNHANAPTKAGSMFDRARLELAARQLDVPVLLIRGYYSDVLSDRGATELLTLIPEARYVVLKQAGHMVAGDRNSVFTEAVLQFLKERPAATEPESCRTATTEQHHETPLS</sequence>
<dbReference type="PANTHER" id="PTHR43194">
    <property type="entry name" value="HYDROLASE ALPHA/BETA FOLD FAMILY"/>
    <property type="match status" value="1"/>
</dbReference>
<feature type="domain" description="AB hydrolase-1" evidence="2">
    <location>
        <begin position="42"/>
        <end position="279"/>
    </location>
</feature>
<accession>A0A9Q3UMN6</accession>
<proteinExistence type="predicted"/>
<name>A0A9Q3UMN6_9GAMM</name>
<dbReference type="PANTHER" id="PTHR43194:SF2">
    <property type="entry name" value="PEROXISOMAL MEMBRANE PROTEIN LPX1"/>
    <property type="match status" value="1"/>
</dbReference>
<protein>
    <submittedName>
        <fullName evidence="3">Alpha/beta hydrolase</fullName>
    </submittedName>
</protein>
<gene>
    <name evidence="3" type="ORF">LL252_16115</name>
</gene>
<dbReference type="GeneID" id="99767776"/>